<protein>
    <submittedName>
        <fullName evidence="1">Uncharacterized protein</fullName>
    </submittedName>
</protein>
<sequence>MAILQESPMVHVDMFSTILQPRRAYLPGTAFNRAIKASTLTRKELLVIIKQRKIDLDEGRASPTQDLLSRMPFSRDENGNFMSEAEIAKTMFQMMTPSQDTIVSVCTSIVKYLAELPEVYQRVYLGFGLGHKHCNFTKFWIVAILSGLTMNPRLEISGWNQLNGTSEAGGCGLRPFEWIACEFEALGCLFEDCGSEVRPLTGLEKILFASGLYTSKLNLGGATYFGQNGLPVVGHLGRQLSRLEETT</sequence>
<gene>
    <name evidence="1" type="ORF">Vadar_023693</name>
</gene>
<accession>A0ACB7Y232</accession>
<evidence type="ECO:0000313" key="2">
    <source>
        <dbReference type="Proteomes" id="UP000828048"/>
    </source>
</evidence>
<dbReference type="EMBL" id="CM037155">
    <property type="protein sequence ID" value="KAH7847248.1"/>
    <property type="molecule type" value="Genomic_DNA"/>
</dbReference>
<proteinExistence type="predicted"/>
<comment type="caution">
    <text evidence="1">The sequence shown here is derived from an EMBL/GenBank/DDBJ whole genome shotgun (WGS) entry which is preliminary data.</text>
</comment>
<keyword evidence="2" id="KW-1185">Reference proteome</keyword>
<reference evidence="1 2" key="1">
    <citation type="journal article" date="2021" name="Hortic Res">
        <title>High-quality reference genome and annotation aids understanding of berry development for evergreen blueberry (Vaccinium darrowii).</title>
        <authorList>
            <person name="Yu J."/>
            <person name="Hulse-Kemp A.M."/>
            <person name="Babiker E."/>
            <person name="Staton M."/>
        </authorList>
    </citation>
    <scope>NUCLEOTIDE SEQUENCE [LARGE SCALE GENOMIC DNA]</scope>
    <source>
        <strain evidence="2">cv. NJ 8807/NJ 8810</strain>
        <tissue evidence="1">Young leaf</tissue>
    </source>
</reference>
<name>A0ACB7Y232_9ERIC</name>
<organism evidence="1 2">
    <name type="scientific">Vaccinium darrowii</name>
    <dbReference type="NCBI Taxonomy" id="229202"/>
    <lineage>
        <taxon>Eukaryota</taxon>
        <taxon>Viridiplantae</taxon>
        <taxon>Streptophyta</taxon>
        <taxon>Embryophyta</taxon>
        <taxon>Tracheophyta</taxon>
        <taxon>Spermatophyta</taxon>
        <taxon>Magnoliopsida</taxon>
        <taxon>eudicotyledons</taxon>
        <taxon>Gunneridae</taxon>
        <taxon>Pentapetalae</taxon>
        <taxon>asterids</taxon>
        <taxon>Ericales</taxon>
        <taxon>Ericaceae</taxon>
        <taxon>Vaccinioideae</taxon>
        <taxon>Vaccinieae</taxon>
        <taxon>Vaccinium</taxon>
    </lineage>
</organism>
<evidence type="ECO:0000313" key="1">
    <source>
        <dbReference type="EMBL" id="KAH7847248.1"/>
    </source>
</evidence>
<dbReference type="Proteomes" id="UP000828048">
    <property type="component" value="Chromosome 5"/>
</dbReference>